<evidence type="ECO:0000256" key="1">
    <source>
        <dbReference type="ARBA" id="ARBA00004370"/>
    </source>
</evidence>
<dbReference type="GO" id="GO:0008013">
    <property type="term" value="F:beta-catenin binding"/>
    <property type="evidence" value="ECO:0007669"/>
    <property type="project" value="TreeGrafter"/>
</dbReference>
<dbReference type="Gene3D" id="2.60.40.60">
    <property type="entry name" value="Cadherins"/>
    <property type="match status" value="1"/>
</dbReference>
<dbReference type="SUPFAM" id="SSF49313">
    <property type="entry name" value="Cadherin-like"/>
    <property type="match status" value="1"/>
</dbReference>
<dbReference type="EMBL" id="JAURVH010001524">
    <property type="protein sequence ID" value="KAK5918920.1"/>
    <property type="molecule type" value="Genomic_DNA"/>
</dbReference>
<dbReference type="GO" id="GO:0034332">
    <property type="term" value="P:adherens junction organization"/>
    <property type="evidence" value="ECO:0007669"/>
    <property type="project" value="TreeGrafter"/>
</dbReference>
<keyword evidence="6" id="KW-1133">Transmembrane helix</keyword>
<dbReference type="GO" id="GO:0016342">
    <property type="term" value="C:catenin complex"/>
    <property type="evidence" value="ECO:0007669"/>
    <property type="project" value="TreeGrafter"/>
</dbReference>
<protein>
    <recommendedName>
        <fullName evidence="7">Cadherin domain-containing protein</fullName>
    </recommendedName>
</protein>
<dbReference type="PANTHER" id="PTHR24027:SF96">
    <property type="entry name" value="CADHERIN-12"/>
    <property type="match status" value="1"/>
</dbReference>
<feature type="domain" description="Cadherin" evidence="7">
    <location>
        <begin position="10"/>
        <end position="109"/>
    </location>
</feature>
<dbReference type="FunFam" id="2.60.40.60:FF:000265">
    <property type="entry name" value="Cadherin 12"/>
    <property type="match status" value="1"/>
</dbReference>
<keyword evidence="2" id="KW-0677">Repeat</keyword>
<organism evidence="8 9">
    <name type="scientific">Champsocephalus gunnari</name>
    <name type="common">Mackerel icefish</name>
    <dbReference type="NCBI Taxonomy" id="52237"/>
    <lineage>
        <taxon>Eukaryota</taxon>
        <taxon>Metazoa</taxon>
        <taxon>Chordata</taxon>
        <taxon>Craniata</taxon>
        <taxon>Vertebrata</taxon>
        <taxon>Euteleostomi</taxon>
        <taxon>Actinopterygii</taxon>
        <taxon>Neopterygii</taxon>
        <taxon>Teleostei</taxon>
        <taxon>Neoteleostei</taxon>
        <taxon>Acanthomorphata</taxon>
        <taxon>Eupercaria</taxon>
        <taxon>Perciformes</taxon>
        <taxon>Notothenioidei</taxon>
        <taxon>Channichthyidae</taxon>
        <taxon>Champsocephalus</taxon>
    </lineage>
</organism>
<keyword evidence="3 5" id="KW-0106">Calcium</keyword>
<dbReference type="GO" id="GO:0044331">
    <property type="term" value="P:cell-cell adhesion mediated by cadherin"/>
    <property type="evidence" value="ECO:0007669"/>
    <property type="project" value="TreeGrafter"/>
</dbReference>
<dbReference type="GO" id="GO:0005912">
    <property type="term" value="C:adherens junction"/>
    <property type="evidence" value="ECO:0007669"/>
    <property type="project" value="TreeGrafter"/>
</dbReference>
<sequence>MQHVVCEQVIQTLSALDRDRPPVGQRFFFKAPKELRNRNFTVRDFGNNTAGIVTRRSGFQRRLQEVYVLPVVVEDSGYPAQSSTSTFTIRVCSCGAGGSLLACSAEAVFLPAGLSTGALMAVLLCVALLIGRPNLFIYVIKM</sequence>
<dbReference type="GO" id="GO:0016477">
    <property type="term" value="P:cell migration"/>
    <property type="evidence" value="ECO:0007669"/>
    <property type="project" value="TreeGrafter"/>
</dbReference>
<comment type="caution">
    <text evidence="8">The sequence shown here is derived from an EMBL/GenBank/DDBJ whole genome shotgun (WGS) entry which is preliminary data.</text>
</comment>
<accession>A0AAN8DB92</accession>
<dbReference type="GO" id="GO:0005509">
    <property type="term" value="F:calcium ion binding"/>
    <property type="evidence" value="ECO:0007669"/>
    <property type="project" value="UniProtKB-UniRule"/>
</dbReference>
<dbReference type="InterPro" id="IPR039808">
    <property type="entry name" value="Cadherin"/>
</dbReference>
<dbReference type="CDD" id="cd11304">
    <property type="entry name" value="Cadherin_repeat"/>
    <property type="match status" value="1"/>
</dbReference>
<evidence type="ECO:0000313" key="8">
    <source>
        <dbReference type="EMBL" id="KAK5918920.1"/>
    </source>
</evidence>
<dbReference type="AlphaFoldDB" id="A0AAN8DB92"/>
<keyword evidence="9" id="KW-1185">Reference proteome</keyword>
<comment type="subcellular location">
    <subcellularLocation>
        <location evidence="1">Membrane</location>
    </subcellularLocation>
</comment>
<proteinExistence type="predicted"/>
<dbReference type="PANTHER" id="PTHR24027">
    <property type="entry name" value="CADHERIN-23"/>
    <property type="match status" value="1"/>
</dbReference>
<dbReference type="Proteomes" id="UP001331515">
    <property type="component" value="Unassembled WGS sequence"/>
</dbReference>
<feature type="transmembrane region" description="Helical" evidence="6">
    <location>
        <begin position="108"/>
        <end position="131"/>
    </location>
</feature>
<dbReference type="GO" id="GO:0007043">
    <property type="term" value="P:cell-cell junction assembly"/>
    <property type="evidence" value="ECO:0007669"/>
    <property type="project" value="TreeGrafter"/>
</dbReference>
<keyword evidence="6" id="KW-0812">Transmembrane</keyword>
<evidence type="ECO:0000256" key="6">
    <source>
        <dbReference type="SAM" id="Phobius"/>
    </source>
</evidence>
<evidence type="ECO:0000256" key="5">
    <source>
        <dbReference type="PROSITE-ProRule" id="PRU00043"/>
    </source>
</evidence>
<evidence type="ECO:0000256" key="3">
    <source>
        <dbReference type="ARBA" id="ARBA00022837"/>
    </source>
</evidence>
<keyword evidence="4 6" id="KW-0472">Membrane</keyword>
<dbReference type="PROSITE" id="PS50268">
    <property type="entry name" value="CADHERIN_2"/>
    <property type="match status" value="1"/>
</dbReference>
<evidence type="ECO:0000256" key="4">
    <source>
        <dbReference type="ARBA" id="ARBA00023136"/>
    </source>
</evidence>
<evidence type="ECO:0000259" key="7">
    <source>
        <dbReference type="PROSITE" id="PS50268"/>
    </source>
</evidence>
<dbReference type="Pfam" id="PF00028">
    <property type="entry name" value="Cadherin"/>
    <property type="match status" value="1"/>
</dbReference>
<gene>
    <name evidence="8" type="ORF">CgunFtcFv8_022858</name>
</gene>
<dbReference type="GO" id="GO:0016339">
    <property type="term" value="P:calcium-dependent cell-cell adhesion via plasma membrane cell adhesion molecules"/>
    <property type="evidence" value="ECO:0007669"/>
    <property type="project" value="TreeGrafter"/>
</dbReference>
<dbReference type="InterPro" id="IPR015919">
    <property type="entry name" value="Cadherin-like_sf"/>
</dbReference>
<reference evidence="8 9" key="1">
    <citation type="journal article" date="2023" name="Mol. Biol. Evol.">
        <title>Genomics of Secondarily Temperate Adaptation in the Only Non-Antarctic Icefish.</title>
        <authorList>
            <person name="Rivera-Colon A.G."/>
            <person name="Rayamajhi N."/>
            <person name="Minhas B.F."/>
            <person name="Madrigal G."/>
            <person name="Bilyk K.T."/>
            <person name="Yoon V."/>
            <person name="Hune M."/>
            <person name="Gregory S."/>
            <person name="Cheng C.H.C."/>
            <person name="Catchen J.M."/>
        </authorList>
    </citation>
    <scope>NUCLEOTIDE SEQUENCE [LARGE SCALE GENOMIC DNA]</scope>
    <source>
        <tissue evidence="8">White muscle</tissue>
    </source>
</reference>
<dbReference type="InterPro" id="IPR002126">
    <property type="entry name" value="Cadherin-like_dom"/>
</dbReference>
<dbReference type="GO" id="GO:0000902">
    <property type="term" value="P:cell morphogenesis"/>
    <property type="evidence" value="ECO:0007669"/>
    <property type="project" value="TreeGrafter"/>
</dbReference>
<evidence type="ECO:0000256" key="2">
    <source>
        <dbReference type="ARBA" id="ARBA00022737"/>
    </source>
</evidence>
<dbReference type="GO" id="GO:0045296">
    <property type="term" value="F:cadherin binding"/>
    <property type="evidence" value="ECO:0007669"/>
    <property type="project" value="TreeGrafter"/>
</dbReference>
<name>A0AAN8DB92_CHAGU</name>
<dbReference type="GO" id="GO:0007156">
    <property type="term" value="P:homophilic cell adhesion via plasma membrane adhesion molecules"/>
    <property type="evidence" value="ECO:0007669"/>
    <property type="project" value="InterPro"/>
</dbReference>
<evidence type="ECO:0000313" key="9">
    <source>
        <dbReference type="Proteomes" id="UP001331515"/>
    </source>
</evidence>